<protein>
    <recommendedName>
        <fullName evidence="1">Reverse transcriptase Ty1/copia-type domain-containing protein</fullName>
    </recommendedName>
</protein>
<reference evidence="2" key="1">
    <citation type="submission" date="2021-03" db="EMBL/GenBank/DDBJ databases">
        <title>Draft genome sequence of rust myrtle Austropuccinia psidii MF-1, a brazilian biotype.</title>
        <authorList>
            <person name="Quecine M.C."/>
            <person name="Pachon D.M.R."/>
            <person name="Bonatelli M.L."/>
            <person name="Correr F.H."/>
            <person name="Franceschini L.M."/>
            <person name="Leite T.F."/>
            <person name="Margarido G.R.A."/>
            <person name="Almeida C.A."/>
            <person name="Ferrarezi J.A."/>
            <person name="Labate C.A."/>
        </authorList>
    </citation>
    <scope>NUCLEOTIDE SEQUENCE</scope>
    <source>
        <strain evidence="2">MF-1</strain>
    </source>
</reference>
<evidence type="ECO:0000313" key="3">
    <source>
        <dbReference type="Proteomes" id="UP000765509"/>
    </source>
</evidence>
<dbReference type="Pfam" id="PF07727">
    <property type="entry name" value="RVT_2"/>
    <property type="match status" value="1"/>
</dbReference>
<dbReference type="Proteomes" id="UP000765509">
    <property type="component" value="Unassembled WGS sequence"/>
</dbReference>
<gene>
    <name evidence="2" type="ORF">O181_131981</name>
</gene>
<feature type="domain" description="Reverse transcriptase Ty1/copia-type" evidence="1">
    <location>
        <begin position="83"/>
        <end position="184"/>
    </location>
</feature>
<keyword evidence="3" id="KW-1185">Reference proteome</keyword>
<evidence type="ECO:0000259" key="1">
    <source>
        <dbReference type="Pfam" id="PF07727"/>
    </source>
</evidence>
<accession>A0A9Q3QAT4</accession>
<comment type="caution">
    <text evidence="2">The sequence shown here is derived from an EMBL/GenBank/DDBJ whole genome shotgun (WGS) entry which is preliminary data.</text>
</comment>
<name>A0A9Q3QAT4_9BASI</name>
<dbReference type="AlphaFoldDB" id="A0A9Q3QAT4"/>
<evidence type="ECO:0000313" key="2">
    <source>
        <dbReference type="EMBL" id="MBW0592266.1"/>
    </source>
</evidence>
<organism evidence="2 3">
    <name type="scientific">Austropuccinia psidii MF-1</name>
    <dbReference type="NCBI Taxonomy" id="1389203"/>
    <lineage>
        <taxon>Eukaryota</taxon>
        <taxon>Fungi</taxon>
        <taxon>Dikarya</taxon>
        <taxon>Basidiomycota</taxon>
        <taxon>Pucciniomycotina</taxon>
        <taxon>Pucciniomycetes</taxon>
        <taxon>Pucciniales</taxon>
        <taxon>Sphaerophragmiaceae</taxon>
        <taxon>Austropuccinia</taxon>
    </lineage>
</organism>
<proteinExistence type="predicted"/>
<dbReference type="EMBL" id="AVOT02147373">
    <property type="protein sequence ID" value="MBW0592266.1"/>
    <property type="molecule type" value="Genomic_DNA"/>
</dbReference>
<dbReference type="OrthoDB" id="1000646at2759"/>
<dbReference type="InterPro" id="IPR013103">
    <property type="entry name" value="RVT_2"/>
</dbReference>
<sequence length="192" mass="21838">MNDISFSISSENIVEHKKKHMKPTFVNNVVDDLNKHIPKSNQPAATLSALALPDVPPKTYWKALESSDSQCWLMAIKDEKQFLEVVSFPSDFHLLNTMWAFKRVYDGDGNLVKQKACLCAQGFSQTTELELGDTYSQTFAMEPLWLTLSLLVTNYWKIHHTDSKTAFLNSTLIKDIYLRCSSGLHLPPGKYH</sequence>